<reference evidence="1 2" key="1">
    <citation type="journal article" date="2012" name="J. Bacteriol.">
        <title>Genome Sequence of Corynebacterium casei UCMA 3821, Isolated from a Smear-Ripened Cheese.</title>
        <authorList>
            <person name="Monnet C."/>
            <person name="Loux V."/>
            <person name="Bento P."/>
            <person name="Gibrat J.F."/>
            <person name="Straub C."/>
            <person name="Bonnarme P."/>
            <person name="Landaud S."/>
            <person name="Irlinger F."/>
        </authorList>
    </citation>
    <scope>NUCLEOTIDE SEQUENCE [LARGE SCALE GENOMIC DNA]</scope>
    <source>
        <strain evidence="1 2">UCMA 3821</strain>
    </source>
</reference>
<evidence type="ECO:0008006" key="3">
    <source>
        <dbReference type="Google" id="ProtNLM"/>
    </source>
</evidence>
<comment type="caution">
    <text evidence="1">The sequence shown here is derived from an EMBL/GenBank/DDBJ whole genome shotgun (WGS) entry which is preliminary data.</text>
</comment>
<evidence type="ECO:0000313" key="1">
    <source>
        <dbReference type="EMBL" id="CCE55297.1"/>
    </source>
</evidence>
<name>G7HYN2_9CORY</name>
<dbReference type="Proteomes" id="UP000004840">
    <property type="component" value="Unassembled WGS sequence"/>
</dbReference>
<dbReference type="EMBL" id="CAFW01000079">
    <property type="protein sequence ID" value="CCE55297.1"/>
    <property type="molecule type" value="Genomic_DNA"/>
</dbReference>
<proteinExistence type="predicted"/>
<organism evidence="1 2">
    <name type="scientific">Corynebacterium casei UCMA 3821</name>
    <dbReference type="NCBI Taxonomy" id="1110505"/>
    <lineage>
        <taxon>Bacteria</taxon>
        <taxon>Bacillati</taxon>
        <taxon>Actinomycetota</taxon>
        <taxon>Actinomycetes</taxon>
        <taxon>Mycobacteriales</taxon>
        <taxon>Corynebacteriaceae</taxon>
        <taxon>Corynebacterium</taxon>
    </lineage>
</organism>
<gene>
    <name evidence="1" type="ORF">CCAS_08965</name>
</gene>
<accession>G7HYN2</accession>
<dbReference type="AlphaFoldDB" id="G7HYN2"/>
<sequence length="135" mass="14590">MPNWVCADGKRPIQVDGSPASSTMPSTWSSFAEVLASNAGDGYGFMLGHGSGIGCHDLDNAFNDAGRLEPWAVDVLAAIESPIFAEVSQSGRGLHVFVHAVEVRGFRRSMPNGGGHEFYSRGRFIRTTGNVWSWF</sequence>
<evidence type="ECO:0000313" key="2">
    <source>
        <dbReference type="Proteomes" id="UP000004840"/>
    </source>
</evidence>
<protein>
    <recommendedName>
        <fullName evidence="3">DNA primase/polymerase bifunctional N-terminal domain-containing protein</fullName>
    </recommendedName>
</protein>